<accession>A0A1G2CWB0</accession>
<dbReference type="Pfam" id="PF04402">
    <property type="entry name" value="SIMPL"/>
    <property type="match status" value="1"/>
</dbReference>
<proteinExistence type="predicted"/>
<dbReference type="GO" id="GO:0006974">
    <property type="term" value="P:DNA damage response"/>
    <property type="evidence" value="ECO:0007669"/>
    <property type="project" value="TreeGrafter"/>
</dbReference>
<sequence length="290" mass="31287">METTEENIHSCNAAGGHCAGKCWKKKLGCGMLLLAVSGSLFLLALFAGELKSYQFIGRDVPGEQTSISVTGDGEAYAFPDIAEISFSVTNEAKTAPEARKLVDDKMVIIKAFLKESGVDDKDMKTTAYNLNPKYEWQKTGAYVPCVLGYNCPPPEGKQVLVGYEVTQSVDVRVRKINDAGLVLGGISDKGASYVSGLTFTVDNEDKVKEAARNEAIAKAKAKAKDLATQLGVSIVRITSFNEGTNYPMYNYARVGMESKAMSVDMAPTPATIPAGENKYTSNVTITYEVR</sequence>
<dbReference type="InterPro" id="IPR052022">
    <property type="entry name" value="26kDa_periplasmic_antigen"/>
</dbReference>
<protein>
    <recommendedName>
        <fullName evidence="4">DUF541 domain-containing protein</fullName>
    </recommendedName>
</protein>
<feature type="transmembrane region" description="Helical" evidence="1">
    <location>
        <begin position="27"/>
        <end position="48"/>
    </location>
</feature>
<dbReference type="Proteomes" id="UP000177122">
    <property type="component" value="Unassembled WGS sequence"/>
</dbReference>
<keyword evidence="1" id="KW-0472">Membrane</keyword>
<organism evidence="2 3">
    <name type="scientific">Candidatus Lloydbacteria bacterium RIFCSPHIGHO2_01_FULL_49_22</name>
    <dbReference type="NCBI Taxonomy" id="1798658"/>
    <lineage>
        <taxon>Bacteria</taxon>
        <taxon>Candidatus Lloydiibacteriota</taxon>
    </lineage>
</organism>
<evidence type="ECO:0008006" key="4">
    <source>
        <dbReference type="Google" id="ProtNLM"/>
    </source>
</evidence>
<keyword evidence="1" id="KW-1133">Transmembrane helix</keyword>
<evidence type="ECO:0000256" key="1">
    <source>
        <dbReference type="SAM" id="Phobius"/>
    </source>
</evidence>
<dbReference type="Gene3D" id="3.30.110.170">
    <property type="entry name" value="Protein of unknown function (DUF541), domain 1"/>
    <property type="match status" value="1"/>
</dbReference>
<evidence type="ECO:0000313" key="3">
    <source>
        <dbReference type="Proteomes" id="UP000177122"/>
    </source>
</evidence>
<gene>
    <name evidence="2" type="ORF">A2845_04900</name>
</gene>
<dbReference type="InterPro" id="IPR007497">
    <property type="entry name" value="SIMPL/DUF541"/>
</dbReference>
<evidence type="ECO:0000313" key="2">
    <source>
        <dbReference type="EMBL" id="OGZ05665.1"/>
    </source>
</evidence>
<name>A0A1G2CWB0_9BACT</name>
<dbReference type="AlphaFoldDB" id="A0A1G2CWB0"/>
<dbReference type="Gene3D" id="3.30.70.2970">
    <property type="entry name" value="Protein of unknown function (DUF541), domain 2"/>
    <property type="match status" value="1"/>
</dbReference>
<dbReference type="PANTHER" id="PTHR34387:SF1">
    <property type="entry name" value="PERIPLASMIC IMMUNOGENIC PROTEIN"/>
    <property type="match status" value="1"/>
</dbReference>
<dbReference type="EMBL" id="MHLI01000008">
    <property type="protein sequence ID" value="OGZ05665.1"/>
    <property type="molecule type" value="Genomic_DNA"/>
</dbReference>
<dbReference type="PANTHER" id="PTHR34387">
    <property type="entry name" value="SLR1258 PROTEIN"/>
    <property type="match status" value="1"/>
</dbReference>
<comment type="caution">
    <text evidence="2">The sequence shown here is derived from an EMBL/GenBank/DDBJ whole genome shotgun (WGS) entry which is preliminary data.</text>
</comment>
<reference evidence="2 3" key="1">
    <citation type="journal article" date="2016" name="Nat. Commun.">
        <title>Thousands of microbial genomes shed light on interconnected biogeochemical processes in an aquifer system.</title>
        <authorList>
            <person name="Anantharaman K."/>
            <person name="Brown C.T."/>
            <person name="Hug L.A."/>
            <person name="Sharon I."/>
            <person name="Castelle C.J."/>
            <person name="Probst A.J."/>
            <person name="Thomas B.C."/>
            <person name="Singh A."/>
            <person name="Wilkins M.J."/>
            <person name="Karaoz U."/>
            <person name="Brodie E.L."/>
            <person name="Williams K.H."/>
            <person name="Hubbard S.S."/>
            <person name="Banfield J.F."/>
        </authorList>
    </citation>
    <scope>NUCLEOTIDE SEQUENCE [LARGE SCALE GENOMIC DNA]</scope>
</reference>
<keyword evidence="1" id="KW-0812">Transmembrane</keyword>